<evidence type="ECO:0000313" key="12">
    <source>
        <dbReference type="EMBL" id="SIS47077.1"/>
    </source>
</evidence>
<evidence type="ECO:0000313" key="13">
    <source>
        <dbReference type="Proteomes" id="UP000185678"/>
    </source>
</evidence>
<sequence length="498" mass="56089">MLSVLKITHMHKVKRRICKTSLLMSDAALFCAAYGLLRSPADSAIPLLARSVQPGIAGGASLGGLHWFTILFCMFGGMSYFYGHYSRRRLFWDDAREILAGLGILGLLDLAVFDFSGDIHHAFSRIAPWFFLAAGIPLGRSFAKRGLRAIGFWDVPTLIVGSGDNAVEAYFTLTHEKVLGYDVRGFVNLSEQHPLSADLPPAVPVLRLGLQDPMNPKIDVQSEHSPFFGHHVVVAPDDVGDPSYFRVIDLLSAHGYQIDVAPPLRGLPLMGMEVSHVFGREAVILHTRNSLARPVKRVLKRGVDLILALIACLVFLPLLAFLAIRIRAEDGGPLFFYQERMGYKGKTFRCIKFRSMRVDAEAALARWKDENPALWDEYQKNNFKIRNDPRVTKVGHFLRATSLDELPQIINVLKGEMSLVGPRPLLEREIETYGHAYLHYCRVRPGITGIWQISGRSNTSFMDRAYYDEWYIKNWSLWYDLVIIMKTIPAVLKQDGAY</sequence>
<keyword evidence="9" id="KW-0270">Exopolysaccharide synthesis</keyword>
<dbReference type="GO" id="GO:0000271">
    <property type="term" value="P:polysaccharide biosynthetic process"/>
    <property type="evidence" value="ECO:0007669"/>
    <property type="project" value="UniProtKB-KW"/>
</dbReference>
<dbReference type="GO" id="GO:0016780">
    <property type="term" value="F:phosphotransferase activity, for other substituted phosphate groups"/>
    <property type="evidence" value="ECO:0007669"/>
    <property type="project" value="TreeGrafter"/>
</dbReference>
<keyword evidence="6 10" id="KW-0812">Transmembrane</keyword>
<comment type="subcellular location">
    <subcellularLocation>
        <location evidence="2">Cell membrane</location>
    </subcellularLocation>
    <subcellularLocation>
        <location evidence="1">Membrane</location>
        <topology evidence="1">Multi-pass membrane protein</topology>
    </subcellularLocation>
</comment>
<evidence type="ECO:0000256" key="6">
    <source>
        <dbReference type="ARBA" id="ARBA00022692"/>
    </source>
</evidence>
<dbReference type="NCBIfam" id="TIGR03025">
    <property type="entry name" value="EPS_sugtrans"/>
    <property type="match status" value="1"/>
</dbReference>
<evidence type="ECO:0000256" key="3">
    <source>
        <dbReference type="ARBA" id="ARBA00006464"/>
    </source>
</evidence>
<feature type="transmembrane region" description="Helical" evidence="10">
    <location>
        <begin position="95"/>
        <end position="113"/>
    </location>
</feature>
<keyword evidence="13" id="KW-1185">Reference proteome</keyword>
<dbReference type="Pfam" id="PF02397">
    <property type="entry name" value="Bac_transf"/>
    <property type="match status" value="1"/>
</dbReference>
<dbReference type="GO" id="GO:0005886">
    <property type="term" value="C:plasma membrane"/>
    <property type="evidence" value="ECO:0007669"/>
    <property type="project" value="UniProtKB-SubCell"/>
</dbReference>
<keyword evidence="5 12" id="KW-0808">Transferase</keyword>
<feature type="transmembrane region" description="Helical" evidence="10">
    <location>
        <begin position="119"/>
        <end position="138"/>
    </location>
</feature>
<dbReference type="AlphaFoldDB" id="A0A1N7JCP9"/>
<feature type="domain" description="Bacterial sugar transferase" evidence="11">
    <location>
        <begin position="300"/>
        <end position="493"/>
    </location>
</feature>
<dbReference type="EMBL" id="FTOA01000002">
    <property type="protein sequence ID" value="SIS47077.1"/>
    <property type="molecule type" value="Genomic_DNA"/>
</dbReference>
<accession>A0A1N7JCP9</accession>
<dbReference type="InterPro" id="IPR017475">
    <property type="entry name" value="EPS_sugar_tfrase"/>
</dbReference>
<dbReference type="STRING" id="80876.SAMN05421779_102106"/>
<organism evidence="12 13">
    <name type="scientific">Insolitispirillum peregrinum</name>
    <dbReference type="NCBI Taxonomy" id="80876"/>
    <lineage>
        <taxon>Bacteria</taxon>
        <taxon>Pseudomonadati</taxon>
        <taxon>Pseudomonadota</taxon>
        <taxon>Alphaproteobacteria</taxon>
        <taxon>Rhodospirillales</taxon>
        <taxon>Novispirillaceae</taxon>
        <taxon>Insolitispirillum</taxon>
    </lineage>
</organism>
<gene>
    <name evidence="12" type="ORF">SAMN05421779_102106</name>
</gene>
<reference evidence="12 13" key="1">
    <citation type="submission" date="2017-01" db="EMBL/GenBank/DDBJ databases">
        <authorList>
            <person name="Mah S.A."/>
            <person name="Swanson W.J."/>
            <person name="Moy G.W."/>
            <person name="Vacquier V.D."/>
        </authorList>
    </citation>
    <scope>NUCLEOTIDE SEQUENCE [LARGE SCALE GENOMIC DNA]</scope>
    <source>
        <strain evidence="12 13">DSM 11589</strain>
    </source>
</reference>
<evidence type="ECO:0000256" key="4">
    <source>
        <dbReference type="ARBA" id="ARBA00022475"/>
    </source>
</evidence>
<dbReference type="PANTHER" id="PTHR30576">
    <property type="entry name" value="COLANIC BIOSYNTHESIS UDP-GLUCOSE LIPID CARRIER TRANSFERASE"/>
    <property type="match status" value="1"/>
</dbReference>
<dbReference type="Proteomes" id="UP000185678">
    <property type="component" value="Unassembled WGS sequence"/>
</dbReference>
<evidence type="ECO:0000256" key="8">
    <source>
        <dbReference type="ARBA" id="ARBA00023136"/>
    </source>
</evidence>
<comment type="similarity">
    <text evidence="3">Belongs to the bacterial sugar transferase family.</text>
</comment>
<evidence type="ECO:0000256" key="10">
    <source>
        <dbReference type="SAM" id="Phobius"/>
    </source>
</evidence>
<evidence type="ECO:0000256" key="5">
    <source>
        <dbReference type="ARBA" id="ARBA00022679"/>
    </source>
</evidence>
<dbReference type="PANTHER" id="PTHR30576:SF4">
    <property type="entry name" value="UNDECAPRENYL-PHOSPHATE GALACTOSE PHOSPHOTRANSFERASE"/>
    <property type="match status" value="1"/>
</dbReference>
<evidence type="ECO:0000256" key="1">
    <source>
        <dbReference type="ARBA" id="ARBA00004141"/>
    </source>
</evidence>
<name>A0A1N7JCP9_9PROT</name>
<protein>
    <submittedName>
        <fullName evidence="12">Undecaprenyl-phosphate galactose phosphotransferase</fullName>
    </submittedName>
</protein>
<keyword evidence="4" id="KW-1003">Cell membrane</keyword>
<evidence type="ECO:0000259" key="11">
    <source>
        <dbReference type="Pfam" id="PF02397"/>
    </source>
</evidence>
<evidence type="ECO:0000256" key="9">
    <source>
        <dbReference type="ARBA" id="ARBA00023169"/>
    </source>
</evidence>
<feature type="transmembrane region" description="Helical" evidence="10">
    <location>
        <begin position="65"/>
        <end position="83"/>
    </location>
</feature>
<keyword evidence="8 10" id="KW-0472">Membrane</keyword>
<evidence type="ECO:0000256" key="7">
    <source>
        <dbReference type="ARBA" id="ARBA00022989"/>
    </source>
</evidence>
<feature type="transmembrane region" description="Helical" evidence="10">
    <location>
        <begin position="303"/>
        <end position="324"/>
    </location>
</feature>
<evidence type="ECO:0000256" key="2">
    <source>
        <dbReference type="ARBA" id="ARBA00004236"/>
    </source>
</evidence>
<dbReference type="OrthoDB" id="9808602at2"/>
<proteinExistence type="inferred from homology"/>
<dbReference type="InterPro" id="IPR003362">
    <property type="entry name" value="Bact_transf"/>
</dbReference>
<keyword evidence="7 10" id="KW-1133">Transmembrane helix</keyword>